<proteinExistence type="predicted"/>
<gene>
    <name evidence="1" type="ORF">VNO78_20804</name>
</gene>
<protein>
    <submittedName>
        <fullName evidence="1">Uncharacterized protein</fullName>
    </submittedName>
</protein>
<sequence length="148" mass="17066">MSVSLEFCWQLSIRKCFKLLPAVFKGLYLHIHLWSHLYNFVLYDGPQHRCIFYNAVLSYIPIPFGKKTLNPKTRSVYLFIPLRSLELSSTIFIMNFNDGFSLAGQPRIQEKATVYGVRTAARTVTTQFATTAESSRTEHVKLQSLWTP</sequence>
<dbReference type="AlphaFoldDB" id="A0AAN9S9Y2"/>
<reference evidence="1 2" key="1">
    <citation type="submission" date="2024-01" db="EMBL/GenBank/DDBJ databases">
        <title>The genomes of 5 underutilized Papilionoideae crops provide insights into root nodulation and disease resistanc.</title>
        <authorList>
            <person name="Jiang F."/>
        </authorList>
    </citation>
    <scope>NUCLEOTIDE SEQUENCE [LARGE SCALE GENOMIC DNA]</scope>
    <source>
        <strain evidence="1">DUOXIRENSHENG_FW03</strain>
        <tissue evidence="1">Leaves</tissue>
    </source>
</reference>
<dbReference type="Proteomes" id="UP001386955">
    <property type="component" value="Unassembled WGS sequence"/>
</dbReference>
<organism evidence="1 2">
    <name type="scientific">Psophocarpus tetragonolobus</name>
    <name type="common">Winged bean</name>
    <name type="synonym">Dolichos tetragonolobus</name>
    <dbReference type="NCBI Taxonomy" id="3891"/>
    <lineage>
        <taxon>Eukaryota</taxon>
        <taxon>Viridiplantae</taxon>
        <taxon>Streptophyta</taxon>
        <taxon>Embryophyta</taxon>
        <taxon>Tracheophyta</taxon>
        <taxon>Spermatophyta</taxon>
        <taxon>Magnoliopsida</taxon>
        <taxon>eudicotyledons</taxon>
        <taxon>Gunneridae</taxon>
        <taxon>Pentapetalae</taxon>
        <taxon>rosids</taxon>
        <taxon>fabids</taxon>
        <taxon>Fabales</taxon>
        <taxon>Fabaceae</taxon>
        <taxon>Papilionoideae</taxon>
        <taxon>50 kb inversion clade</taxon>
        <taxon>NPAAA clade</taxon>
        <taxon>indigoferoid/millettioid clade</taxon>
        <taxon>Phaseoleae</taxon>
        <taxon>Psophocarpus</taxon>
    </lineage>
</organism>
<evidence type="ECO:0000313" key="2">
    <source>
        <dbReference type="Proteomes" id="UP001386955"/>
    </source>
</evidence>
<keyword evidence="2" id="KW-1185">Reference proteome</keyword>
<comment type="caution">
    <text evidence="1">The sequence shown here is derived from an EMBL/GenBank/DDBJ whole genome shotgun (WGS) entry which is preliminary data.</text>
</comment>
<accession>A0AAN9S9Y2</accession>
<name>A0AAN9S9Y2_PSOTE</name>
<evidence type="ECO:0000313" key="1">
    <source>
        <dbReference type="EMBL" id="KAK7392368.1"/>
    </source>
</evidence>
<dbReference type="EMBL" id="JAYMYS010000005">
    <property type="protein sequence ID" value="KAK7392368.1"/>
    <property type="molecule type" value="Genomic_DNA"/>
</dbReference>